<gene>
    <name evidence="16" type="ORF">QOZ92_000705</name>
</gene>
<dbReference type="PROSITE" id="PS51098">
    <property type="entry name" value="PTS_EIIB_TYPE_1"/>
    <property type="match status" value="1"/>
</dbReference>
<keyword evidence="17" id="KW-1185">Reference proteome</keyword>
<accession>A0ABU0MXG6</accession>
<dbReference type="SUPFAM" id="SSF51261">
    <property type="entry name" value="Duplicated hybrid motif"/>
    <property type="match status" value="1"/>
</dbReference>
<dbReference type="Proteomes" id="UP001232584">
    <property type="component" value="Unassembled WGS sequence"/>
</dbReference>
<evidence type="ECO:0000256" key="4">
    <source>
        <dbReference type="ARBA" id="ARBA00022597"/>
    </source>
</evidence>
<evidence type="ECO:0000256" key="8">
    <source>
        <dbReference type="ARBA" id="ARBA00022777"/>
    </source>
</evidence>
<protein>
    <submittedName>
        <fullName evidence="16">PTS system beta-glucosides-specific IIC component</fullName>
    </submittedName>
</protein>
<feature type="domain" description="PTS EIIA type-1" evidence="13">
    <location>
        <begin position="511"/>
        <end position="615"/>
    </location>
</feature>
<dbReference type="InterPro" id="IPR036878">
    <property type="entry name" value="Glu_permease_IIB"/>
</dbReference>
<dbReference type="InterPro" id="IPR050558">
    <property type="entry name" value="PTS_Sugar-Specific_Components"/>
</dbReference>
<dbReference type="InterPro" id="IPR001127">
    <property type="entry name" value="PTS_EIIA_1_perm"/>
</dbReference>
<evidence type="ECO:0000259" key="13">
    <source>
        <dbReference type="PROSITE" id="PS51093"/>
    </source>
</evidence>
<dbReference type="EMBL" id="JAUSWG010000002">
    <property type="protein sequence ID" value="MDQ0555592.1"/>
    <property type="molecule type" value="Genomic_DNA"/>
</dbReference>
<dbReference type="InterPro" id="IPR018113">
    <property type="entry name" value="PTrfase_EIIB_Cys"/>
</dbReference>
<feature type="transmembrane region" description="Helical" evidence="12">
    <location>
        <begin position="214"/>
        <end position="240"/>
    </location>
</feature>
<keyword evidence="5" id="KW-0808">Transferase</keyword>
<comment type="subcellular location">
    <subcellularLocation>
        <location evidence="1">Cell membrane</location>
        <topology evidence="1">Multi-pass membrane protein</topology>
    </subcellularLocation>
</comment>
<dbReference type="PROSITE" id="PS01035">
    <property type="entry name" value="PTS_EIIB_TYPE_1_CYS"/>
    <property type="match status" value="1"/>
</dbReference>
<keyword evidence="3" id="KW-1003">Cell membrane</keyword>
<feature type="domain" description="PTS EIIB type-1" evidence="14">
    <location>
        <begin position="5"/>
        <end position="87"/>
    </location>
</feature>
<name>A0ABU0MXG6_9FIRM</name>
<evidence type="ECO:0000313" key="17">
    <source>
        <dbReference type="Proteomes" id="UP001232584"/>
    </source>
</evidence>
<dbReference type="InterPro" id="IPR001996">
    <property type="entry name" value="PTS_IIB_1"/>
</dbReference>
<dbReference type="Pfam" id="PF00358">
    <property type="entry name" value="PTS_EIIA_1"/>
    <property type="match status" value="1"/>
</dbReference>
<evidence type="ECO:0000256" key="11">
    <source>
        <dbReference type="PROSITE-ProRule" id="PRU00421"/>
    </source>
</evidence>
<keyword evidence="6" id="KW-0598">Phosphotransferase system</keyword>
<evidence type="ECO:0000256" key="12">
    <source>
        <dbReference type="SAM" id="Phobius"/>
    </source>
</evidence>
<feature type="transmembrane region" description="Helical" evidence="12">
    <location>
        <begin position="143"/>
        <end position="163"/>
    </location>
</feature>
<feature type="transmembrane region" description="Helical" evidence="12">
    <location>
        <begin position="372"/>
        <end position="391"/>
    </location>
</feature>
<feature type="transmembrane region" description="Helical" evidence="12">
    <location>
        <begin position="260"/>
        <end position="282"/>
    </location>
</feature>
<sequence>MGKYEQLATNIIEEIGGKSNIQSLTHCVTRLRFKLKDESKANDEKLKNMDGIVTILKSAGQYQIVIGNHVSKVYEDICELADISSQTEEENSDNQDKKLFDKVIDVISGIFQPILAVLTAAGMIKGFLALFSALGWVSSESGTYLVLNAIGDSIFMYLPIILGYTSAKKFGLKPFVGLLIGITICYPSMQQSALSSTLQPLYTLFDGTSFASPVYLEFLGIPIISMDYTSTVIPVIFICFVASKFEKIFDKIVPELLKFFFVPMLTLLFSLVLGFIVIGPIATYSSMMVANTIIAIRGFSPLIAGAIVGFTWQILVIFGIHWGFIPVYINNISTIGYDNVMMPFFGATFASTAVVIAIMIKTKDKKLKELCIPAAISGIFGVTEPAIYGILLPLKKPFIISCIASGIAGAYYGYADLKEFIIGGLGIFEFPAMIDPATNSLDNLMVGVIGVVIAMSIGFILTIVFFKEEVKEEVKADTEDVNKDIRKSSLAKEELKIPIKGEIIKLSEVPDDAFAQGILGKGLAIKPSEGIVKSPVKGKVTILFPTHHAVGLTSENGTEILIHVGMNTVNLQGKHFNPKVKEGDLVEIGDELLEFDIKEIEDLGYSTITPVIVTNSEQHLEILESGLSKNSTNLITVIS</sequence>
<evidence type="ECO:0000256" key="10">
    <source>
        <dbReference type="ARBA" id="ARBA00023136"/>
    </source>
</evidence>
<feature type="domain" description="PTS EIIC type-1" evidence="15">
    <location>
        <begin position="105"/>
        <end position="477"/>
    </location>
</feature>
<dbReference type="PANTHER" id="PTHR30175">
    <property type="entry name" value="PHOSPHOTRANSFERASE SYSTEM TRANSPORT PROTEIN"/>
    <property type="match status" value="1"/>
</dbReference>
<keyword evidence="4" id="KW-0762">Sugar transport</keyword>
<comment type="caution">
    <text evidence="16">The sequence shown here is derived from an EMBL/GenBank/DDBJ whole genome shotgun (WGS) entry which is preliminary data.</text>
</comment>
<dbReference type="Pfam" id="PF00367">
    <property type="entry name" value="PTS_EIIB"/>
    <property type="match status" value="1"/>
</dbReference>
<dbReference type="PROSITE" id="PS51103">
    <property type="entry name" value="PTS_EIIC_TYPE_1"/>
    <property type="match status" value="1"/>
</dbReference>
<reference evidence="16 17" key="1">
    <citation type="submission" date="2023-07" db="EMBL/GenBank/DDBJ databases">
        <title>Genomic Encyclopedia of Type Strains, Phase IV (KMG-IV): sequencing the most valuable type-strain genomes for metagenomic binning, comparative biology and taxonomic classification.</title>
        <authorList>
            <person name="Goeker M."/>
        </authorList>
    </citation>
    <scope>NUCLEOTIDE SEQUENCE [LARGE SCALE GENOMIC DNA]</scope>
    <source>
        <strain evidence="16 17">DSM 15049</strain>
    </source>
</reference>
<keyword evidence="2" id="KW-0813">Transport</keyword>
<keyword evidence="9 12" id="KW-1133">Transmembrane helix</keyword>
<dbReference type="InterPro" id="IPR011055">
    <property type="entry name" value="Dup_hybrid_motif"/>
</dbReference>
<dbReference type="InterPro" id="IPR013013">
    <property type="entry name" value="PTS_EIIC_1"/>
</dbReference>
<feature type="active site" description="Phosphocysteine intermediate; for EIIB activity" evidence="11">
    <location>
        <position position="27"/>
    </location>
</feature>
<feature type="transmembrane region" description="Helical" evidence="12">
    <location>
        <begin position="398"/>
        <end position="415"/>
    </location>
</feature>
<evidence type="ECO:0000256" key="6">
    <source>
        <dbReference type="ARBA" id="ARBA00022683"/>
    </source>
</evidence>
<dbReference type="PROSITE" id="PS00371">
    <property type="entry name" value="PTS_EIIA_TYPE_1_HIS"/>
    <property type="match status" value="1"/>
</dbReference>
<evidence type="ECO:0000256" key="3">
    <source>
        <dbReference type="ARBA" id="ARBA00022475"/>
    </source>
</evidence>
<dbReference type="Gene3D" id="2.70.70.10">
    <property type="entry name" value="Glucose Permease (Domain IIA)"/>
    <property type="match status" value="1"/>
</dbReference>
<dbReference type="RefSeq" id="WP_307503074.1">
    <property type="nucleotide sequence ID" value="NZ_BAAACE010000029.1"/>
</dbReference>
<dbReference type="NCBIfam" id="TIGR00830">
    <property type="entry name" value="PTBA"/>
    <property type="match status" value="1"/>
</dbReference>
<evidence type="ECO:0000256" key="9">
    <source>
        <dbReference type="ARBA" id="ARBA00022989"/>
    </source>
</evidence>
<evidence type="ECO:0000256" key="7">
    <source>
        <dbReference type="ARBA" id="ARBA00022692"/>
    </source>
</evidence>
<dbReference type="InterPro" id="IPR003352">
    <property type="entry name" value="PTS_EIIC"/>
</dbReference>
<evidence type="ECO:0000259" key="15">
    <source>
        <dbReference type="PROSITE" id="PS51103"/>
    </source>
</evidence>
<feature type="transmembrane region" description="Helical" evidence="12">
    <location>
        <begin position="175"/>
        <end position="194"/>
    </location>
</feature>
<evidence type="ECO:0000256" key="1">
    <source>
        <dbReference type="ARBA" id="ARBA00004651"/>
    </source>
</evidence>
<keyword evidence="10 12" id="KW-0472">Membrane</keyword>
<keyword evidence="8" id="KW-0418">Kinase</keyword>
<keyword evidence="7 12" id="KW-0812">Transmembrane</keyword>
<dbReference type="PANTHER" id="PTHR30175:SF1">
    <property type="entry name" value="PTS SYSTEM ARBUTIN-, CELLOBIOSE-, AND SALICIN-SPECIFIC EIIBC COMPONENT-RELATED"/>
    <property type="match status" value="1"/>
</dbReference>
<dbReference type="SUPFAM" id="SSF55604">
    <property type="entry name" value="Glucose permease domain IIB"/>
    <property type="match status" value="1"/>
</dbReference>
<dbReference type="Gene3D" id="3.30.1360.60">
    <property type="entry name" value="Glucose permease domain IIB"/>
    <property type="match status" value="1"/>
</dbReference>
<dbReference type="Pfam" id="PF02378">
    <property type="entry name" value="PTS_EIIC"/>
    <property type="match status" value="1"/>
</dbReference>
<feature type="transmembrane region" description="Helical" evidence="12">
    <location>
        <begin position="444"/>
        <end position="466"/>
    </location>
</feature>
<evidence type="ECO:0000256" key="5">
    <source>
        <dbReference type="ARBA" id="ARBA00022679"/>
    </source>
</evidence>
<dbReference type="InterPro" id="IPR011297">
    <property type="entry name" value="PTS_IIABC_b_glu"/>
</dbReference>
<organism evidence="16 17">
    <name type="scientific">Paraclostridium ghonii</name>
    <dbReference type="NCBI Taxonomy" id="29358"/>
    <lineage>
        <taxon>Bacteria</taxon>
        <taxon>Bacillati</taxon>
        <taxon>Bacillota</taxon>
        <taxon>Clostridia</taxon>
        <taxon>Peptostreptococcales</taxon>
        <taxon>Peptostreptococcaceae</taxon>
        <taxon>Paraclostridium</taxon>
    </lineage>
</organism>
<dbReference type="NCBIfam" id="TIGR01995">
    <property type="entry name" value="PTS-II-ABC-beta"/>
    <property type="match status" value="1"/>
</dbReference>
<proteinExistence type="predicted"/>
<dbReference type="CDD" id="cd00212">
    <property type="entry name" value="PTS_IIB_glc"/>
    <property type="match status" value="1"/>
</dbReference>
<feature type="transmembrane region" description="Helical" evidence="12">
    <location>
        <begin position="114"/>
        <end position="137"/>
    </location>
</feature>
<evidence type="ECO:0000256" key="2">
    <source>
        <dbReference type="ARBA" id="ARBA00022448"/>
    </source>
</evidence>
<evidence type="ECO:0000259" key="14">
    <source>
        <dbReference type="PROSITE" id="PS51098"/>
    </source>
</evidence>
<evidence type="ECO:0000313" key="16">
    <source>
        <dbReference type="EMBL" id="MDQ0555592.1"/>
    </source>
</evidence>
<dbReference type="PROSITE" id="PS51093">
    <property type="entry name" value="PTS_EIIA_TYPE_1"/>
    <property type="match status" value="1"/>
</dbReference>
<feature type="transmembrane region" description="Helical" evidence="12">
    <location>
        <begin position="302"/>
        <end position="328"/>
    </location>
</feature>
<feature type="transmembrane region" description="Helical" evidence="12">
    <location>
        <begin position="340"/>
        <end position="360"/>
    </location>
</feature>